<feature type="region of interest" description="Disordered" evidence="16">
    <location>
        <begin position="603"/>
        <end position="642"/>
    </location>
</feature>
<keyword evidence="3 14" id="KW-1003">Cell membrane</keyword>
<feature type="active site" evidence="14">
    <location>
        <position position="423"/>
    </location>
</feature>
<sequence>MRLNTNYPNGRFYRNLGFYLLFLIIIISLATSLMQRETPPLVMNYTEFLEAVNQHRVVRVTIMDRNIYGELYDGTRFTTYAPEDPELISILRNANVEIEAKPPAEPSWWARILSSLFPTVLLIVVWIFLLQQLQGGSKVTSFAKSRAKMVDPEKVKVTFRDVAGVDEVKEELQEVVDFLKNPRKFQRIGARIPRGVLLYGPPGTGKTLLARAVAGEAGVPFFSISGSDFVEMFVGVGAARVRDLFATAKRNSPCIVFVDELDAVGRHRGAGLGGGHDEREQTLNQLLVEMDGFDPNEGVILIAATNRPDILDPALLRPGRFDRRIAVPRPDVAAREAILRVHLRGKPLAKDVDVRILARRTPGFVGADLANLVNEAALFAARKGKEVIGMEELEAAIDKVVAGPERRHVIISEREKKIVAYHEAGHALVAKALPNSDPVHKISIIPRGGAALGYTLQLPTEDRYLISKQELLTKLAILLGGRVAEELVFNDVTTGAHDDLRKATEIAREMVCEYGMSEILGPLTLGRRHKEVFLGKDIAEDRNYSEEIAYAIDKEVRALIDRAYQQARSILTSYRDKLDSLAMELIEREVLGKEDIDRILQLPDTAVSNGQDGEISEGTDNKEEDSENTLQERGGKSANEIQ</sequence>
<evidence type="ECO:0000256" key="13">
    <source>
        <dbReference type="ARBA" id="ARBA00023136"/>
    </source>
</evidence>
<dbReference type="Gene3D" id="3.40.50.300">
    <property type="entry name" value="P-loop containing nucleotide triphosphate hydrolases"/>
    <property type="match status" value="1"/>
</dbReference>
<dbReference type="InterPro" id="IPR041569">
    <property type="entry name" value="AAA_lid_3"/>
</dbReference>
<dbReference type="SUPFAM" id="SSF140990">
    <property type="entry name" value="FtsH protease domain-like"/>
    <property type="match status" value="1"/>
</dbReference>
<dbReference type="InterPro" id="IPR027417">
    <property type="entry name" value="P-loop_NTPase"/>
</dbReference>
<keyword evidence="9 14" id="KW-0862">Zinc</keyword>
<keyword evidence="11 14" id="KW-1133">Transmembrane helix</keyword>
<dbReference type="Pfam" id="PF17862">
    <property type="entry name" value="AAA_lid_3"/>
    <property type="match status" value="1"/>
</dbReference>
<comment type="subunit">
    <text evidence="14">Homohexamer.</text>
</comment>
<dbReference type="InterPro" id="IPR003593">
    <property type="entry name" value="AAA+_ATPase"/>
</dbReference>
<evidence type="ECO:0000256" key="11">
    <source>
        <dbReference type="ARBA" id="ARBA00022989"/>
    </source>
</evidence>
<dbReference type="PANTHER" id="PTHR23076:SF97">
    <property type="entry name" value="ATP-DEPENDENT ZINC METALLOPROTEASE YME1L1"/>
    <property type="match status" value="1"/>
</dbReference>
<keyword evidence="7 14" id="KW-0547">Nucleotide-binding</keyword>
<comment type="function">
    <text evidence="14">Acts as a processive, ATP-dependent zinc metallopeptidase for both cytoplasmic and membrane proteins. Plays a role in the quality control of integral membrane proteins.</text>
</comment>
<dbReference type="InterPro" id="IPR003959">
    <property type="entry name" value="ATPase_AAA_core"/>
</dbReference>
<comment type="cofactor">
    <cofactor evidence="14">
        <name>Zn(2+)</name>
        <dbReference type="ChEBI" id="CHEBI:29105"/>
    </cofactor>
    <text evidence="14">Binds 1 zinc ion per subunit.</text>
</comment>
<evidence type="ECO:0000256" key="4">
    <source>
        <dbReference type="ARBA" id="ARBA00022670"/>
    </source>
</evidence>
<dbReference type="InterPro" id="IPR011546">
    <property type="entry name" value="Pept_M41_FtsH_extracell"/>
</dbReference>
<evidence type="ECO:0000256" key="12">
    <source>
        <dbReference type="ARBA" id="ARBA00023049"/>
    </source>
</evidence>
<dbReference type="PANTHER" id="PTHR23076">
    <property type="entry name" value="METALLOPROTEASE M41 FTSH"/>
    <property type="match status" value="1"/>
</dbReference>
<dbReference type="CDD" id="cd19501">
    <property type="entry name" value="RecA-like_FtsH"/>
    <property type="match status" value="1"/>
</dbReference>
<feature type="binding site" evidence="14">
    <location>
        <begin position="200"/>
        <end position="207"/>
    </location>
    <ligand>
        <name>ATP</name>
        <dbReference type="ChEBI" id="CHEBI:30616"/>
    </ligand>
</feature>
<comment type="subcellular location">
    <subcellularLocation>
        <location evidence="14">Cell membrane</location>
        <topology evidence="14">Multi-pass membrane protein</topology>
        <orientation evidence="14">Cytoplasmic side</orientation>
    </subcellularLocation>
    <subcellularLocation>
        <location evidence="1">Membrane</location>
    </subcellularLocation>
</comment>
<keyword evidence="6 14" id="KW-0479">Metal-binding</keyword>
<feature type="transmembrane region" description="Helical" evidence="14">
    <location>
        <begin position="108"/>
        <end position="129"/>
    </location>
</feature>
<dbReference type="InterPro" id="IPR003960">
    <property type="entry name" value="ATPase_AAA_CS"/>
</dbReference>
<dbReference type="Pfam" id="PF00004">
    <property type="entry name" value="AAA"/>
    <property type="match status" value="1"/>
</dbReference>
<keyword evidence="19" id="KW-1185">Reference proteome</keyword>
<evidence type="ECO:0000256" key="2">
    <source>
        <dbReference type="ARBA" id="ARBA00010044"/>
    </source>
</evidence>
<keyword evidence="13 14" id="KW-0472">Membrane</keyword>
<evidence type="ECO:0000256" key="14">
    <source>
        <dbReference type="HAMAP-Rule" id="MF_01458"/>
    </source>
</evidence>
<dbReference type="Pfam" id="PF01434">
    <property type="entry name" value="Peptidase_M41"/>
    <property type="match status" value="1"/>
</dbReference>
<dbReference type="SUPFAM" id="SSF52540">
    <property type="entry name" value="P-loop containing nucleoside triphosphate hydrolases"/>
    <property type="match status" value="1"/>
</dbReference>
<dbReference type="NCBIfam" id="TIGR01241">
    <property type="entry name" value="FtsH_fam"/>
    <property type="match status" value="1"/>
</dbReference>
<dbReference type="Pfam" id="PF06480">
    <property type="entry name" value="FtsH_ext"/>
    <property type="match status" value="1"/>
</dbReference>
<keyword evidence="5 14" id="KW-0812">Transmembrane</keyword>
<dbReference type="InterPro" id="IPR000642">
    <property type="entry name" value="Peptidase_M41"/>
</dbReference>
<feature type="binding site" evidence="14">
    <location>
        <position position="426"/>
    </location>
    <ligand>
        <name>Zn(2+)</name>
        <dbReference type="ChEBI" id="CHEBI:29105"/>
        <note>catalytic</note>
    </ligand>
</feature>
<dbReference type="InterPro" id="IPR005936">
    <property type="entry name" value="FtsH"/>
</dbReference>
<organism evidence="18 19">
    <name type="scientific">Thermatribacter velox</name>
    <dbReference type="NCBI Taxonomy" id="3039681"/>
    <lineage>
        <taxon>Bacteria</taxon>
        <taxon>Pseudomonadati</taxon>
        <taxon>Atribacterota</taxon>
        <taxon>Atribacteria</taxon>
        <taxon>Atribacterales</taxon>
        <taxon>Thermatribacteraceae</taxon>
        <taxon>Thermatribacter</taxon>
    </lineage>
</organism>
<dbReference type="EMBL" id="CP121689">
    <property type="protein sequence ID" value="WZL76494.1"/>
    <property type="molecule type" value="Genomic_DNA"/>
</dbReference>
<dbReference type="InterPro" id="IPR037219">
    <property type="entry name" value="Peptidase_M41-like"/>
</dbReference>
<keyword evidence="8 14" id="KW-0378">Hydrolase</keyword>
<evidence type="ECO:0000256" key="8">
    <source>
        <dbReference type="ARBA" id="ARBA00022801"/>
    </source>
</evidence>
<feature type="binding site" evidence="14">
    <location>
        <position position="499"/>
    </location>
    <ligand>
        <name>Zn(2+)</name>
        <dbReference type="ChEBI" id="CHEBI:29105"/>
        <note>catalytic</note>
    </ligand>
</feature>
<keyword evidence="10 14" id="KW-0067">ATP-binding</keyword>
<evidence type="ECO:0000256" key="5">
    <source>
        <dbReference type="ARBA" id="ARBA00022692"/>
    </source>
</evidence>
<accession>A0ABZ2YBW4</accession>
<dbReference type="RefSeq" id="WP_369018659.1">
    <property type="nucleotide sequence ID" value="NZ_CP121689.1"/>
</dbReference>
<evidence type="ECO:0000256" key="1">
    <source>
        <dbReference type="ARBA" id="ARBA00004370"/>
    </source>
</evidence>
<evidence type="ECO:0000259" key="17">
    <source>
        <dbReference type="SMART" id="SM00382"/>
    </source>
</evidence>
<keyword evidence="12 14" id="KW-0482">Metalloprotease</keyword>
<reference evidence="18 19" key="1">
    <citation type="submission" date="2023-03" db="EMBL/GenBank/DDBJ databases">
        <title>Novel Species.</title>
        <authorList>
            <person name="Ma S."/>
        </authorList>
    </citation>
    <scope>NUCLEOTIDE SEQUENCE [LARGE SCALE GENOMIC DNA]</scope>
    <source>
        <strain evidence="18 19">B11</strain>
    </source>
</reference>
<comment type="similarity">
    <text evidence="14">In the central section; belongs to the AAA ATPase family.</text>
</comment>
<evidence type="ECO:0000256" key="7">
    <source>
        <dbReference type="ARBA" id="ARBA00022741"/>
    </source>
</evidence>
<gene>
    <name evidence="14 18" type="primary">ftsH</name>
    <name evidence="18" type="ORF">QBE54_01815</name>
</gene>
<evidence type="ECO:0000256" key="16">
    <source>
        <dbReference type="SAM" id="MobiDB-lite"/>
    </source>
</evidence>
<keyword evidence="4 14" id="KW-0645">Protease</keyword>
<evidence type="ECO:0000313" key="19">
    <source>
        <dbReference type="Proteomes" id="UP001461341"/>
    </source>
</evidence>
<evidence type="ECO:0000256" key="3">
    <source>
        <dbReference type="ARBA" id="ARBA00022475"/>
    </source>
</evidence>
<evidence type="ECO:0000256" key="9">
    <source>
        <dbReference type="ARBA" id="ARBA00022833"/>
    </source>
</evidence>
<name>A0ABZ2YBW4_9BACT</name>
<feature type="binding site" evidence="14">
    <location>
        <position position="422"/>
    </location>
    <ligand>
        <name>Zn(2+)</name>
        <dbReference type="ChEBI" id="CHEBI:29105"/>
        <note>catalytic</note>
    </ligand>
</feature>
<dbReference type="SMART" id="SM00382">
    <property type="entry name" value="AAA"/>
    <property type="match status" value="1"/>
</dbReference>
<feature type="compositionally biased region" description="Acidic residues" evidence="16">
    <location>
        <begin position="614"/>
        <end position="627"/>
    </location>
</feature>
<dbReference type="Gene3D" id="1.20.58.760">
    <property type="entry name" value="Peptidase M41"/>
    <property type="match status" value="1"/>
</dbReference>
<evidence type="ECO:0000256" key="6">
    <source>
        <dbReference type="ARBA" id="ARBA00022723"/>
    </source>
</evidence>
<comment type="similarity">
    <text evidence="2 14">In the C-terminal section; belongs to the peptidase M41 family.</text>
</comment>
<comment type="similarity">
    <text evidence="15">Belongs to the AAA ATPase family.</text>
</comment>
<evidence type="ECO:0000256" key="15">
    <source>
        <dbReference type="RuleBase" id="RU003651"/>
    </source>
</evidence>
<dbReference type="Gene3D" id="3.30.720.210">
    <property type="match status" value="1"/>
</dbReference>
<dbReference type="EC" id="3.4.24.-" evidence="14"/>
<evidence type="ECO:0000313" key="18">
    <source>
        <dbReference type="EMBL" id="WZL76494.1"/>
    </source>
</evidence>
<proteinExistence type="inferred from homology"/>
<feature type="transmembrane region" description="Helical" evidence="14">
    <location>
        <begin position="12"/>
        <end position="34"/>
    </location>
</feature>
<protein>
    <recommendedName>
        <fullName evidence="14">ATP-dependent zinc metalloprotease FtsH</fullName>
        <ecNumber evidence="14">3.4.24.-</ecNumber>
    </recommendedName>
</protein>
<feature type="domain" description="AAA+ ATPase" evidence="17">
    <location>
        <begin position="192"/>
        <end position="331"/>
    </location>
</feature>
<evidence type="ECO:0000256" key="10">
    <source>
        <dbReference type="ARBA" id="ARBA00022840"/>
    </source>
</evidence>
<dbReference type="GO" id="GO:0008237">
    <property type="term" value="F:metallopeptidase activity"/>
    <property type="evidence" value="ECO:0007669"/>
    <property type="project" value="UniProtKB-KW"/>
</dbReference>
<dbReference type="HAMAP" id="MF_01458">
    <property type="entry name" value="FtsH"/>
    <property type="match status" value="1"/>
</dbReference>
<dbReference type="PROSITE" id="PS00674">
    <property type="entry name" value="AAA"/>
    <property type="match status" value="1"/>
</dbReference>
<dbReference type="Proteomes" id="UP001461341">
    <property type="component" value="Chromosome"/>
</dbReference>
<dbReference type="Gene3D" id="1.10.8.60">
    <property type="match status" value="1"/>
</dbReference>